<dbReference type="RefSeq" id="WP_345392650.1">
    <property type="nucleotide sequence ID" value="NZ_BAABLA010000011.1"/>
</dbReference>
<dbReference type="Proteomes" id="UP001596337">
    <property type="component" value="Unassembled WGS sequence"/>
</dbReference>
<sequence>MDNLSTGGAIMWWIGVAVLFLVVIPLVLALSLMVLRRLREIRDYAADVLDNGVRVTANLEPVPALHDTLTLTASVADGLRRYVGAVSRLLPGGNR</sequence>
<name>A0ABW2C1Z3_9PSEU</name>
<evidence type="ECO:0008006" key="4">
    <source>
        <dbReference type="Google" id="ProtNLM"/>
    </source>
</evidence>
<keyword evidence="1" id="KW-0472">Membrane</keyword>
<gene>
    <name evidence="2" type="ORF">ACFQGD_15355</name>
</gene>
<accession>A0ABW2C1Z3</accession>
<reference evidence="3" key="1">
    <citation type="journal article" date="2019" name="Int. J. Syst. Evol. Microbiol.">
        <title>The Global Catalogue of Microorganisms (GCM) 10K type strain sequencing project: providing services to taxonomists for standard genome sequencing and annotation.</title>
        <authorList>
            <consortium name="The Broad Institute Genomics Platform"/>
            <consortium name="The Broad Institute Genome Sequencing Center for Infectious Disease"/>
            <person name="Wu L."/>
            <person name="Ma J."/>
        </authorList>
    </citation>
    <scope>NUCLEOTIDE SEQUENCE [LARGE SCALE GENOMIC DNA]</scope>
    <source>
        <strain evidence="3">KCTC 32255</strain>
    </source>
</reference>
<evidence type="ECO:0000313" key="2">
    <source>
        <dbReference type="EMBL" id="MFC6868518.1"/>
    </source>
</evidence>
<organism evidence="2 3">
    <name type="scientific">Haloechinothrix salitolerans</name>
    <dbReference type="NCBI Taxonomy" id="926830"/>
    <lineage>
        <taxon>Bacteria</taxon>
        <taxon>Bacillati</taxon>
        <taxon>Actinomycetota</taxon>
        <taxon>Actinomycetes</taxon>
        <taxon>Pseudonocardiales</taxon>
        <taxon>Pseudonocardiaceae</taxon>
        <taxon>Haloechinothrix</taxon>
    </lineage>
</organism>
<feature type="transmembrane region" description="Helical" evidence="1">
    <location>
        <begin position="12"/>
        <end position="35"/>
    </location>
</feature>
<keyword evidence="3" id="KW-1185">Reference proteome</keyword>
<keyword evidence="1" id="KW-0812">Transmembrane</keyword>
<comment type="caution">
    <text evidence="2">The sequence shown here is derived from an EMBL/GenBank/DDBJ whole genome shotgun (WGS) entry which is preliminary data.</text>
</comment>
<evidence type="ECO:0000256" key="1">
    <source>
        <dbReference type="SAM" id="Phobius"/>
    </source>
</evidence>
<keyword evidence="1" id="KW-1133">Transmembrane helix</keyword>
<protein>
    <recommendedName>
        <fullName evidence="4">HAMP domain-containing protein</fullName>
    </recommendedName>
</protein>
<evidence type="ECO:0000313" key="3">
    <source>
        <dbReference type="Proteomes" id="UP001596337"/>
    </source>
</evidence>
<dbReference type="EMBL" id="JBHSXX010000001">
    <property type="protein sequence ID" value="MFC6868518.1"/>
    <property type="molecule type" value="Genomic_DNA"/>
</dbReference>
<proteinExistence type="predicted"/>